<dbReference type="Proteomes" id="UP001342314">
    <property type="component" value="Unassembled WGS sequence"/>
</dbReference>
<evidence type="ECO:0000313" key="3">
    <source>
        <dbReference type="Proteomes" id="UP001342314"/>
    </source>
</evidence>
<evidence type="ECO:0000313" key="2">
    <source>
        <dbReference type="EMBL" id="GJN94682.1"/>
    </source>
</evidence>
<accession>A0AAV5GYR3</accession>
<gene>
    <name evidence="2" type="ORF">Rhopal_007773-T1</name>
</gene>
<evidence type="ECO:0000256" key="1">
    <source>
        <dbReference type="SAM" id="MobiDB-lite"/>
    </source>
</evidence>
<feature type="compositionally biased region" description="Low complexity" evidence="1">
    <location>
        <begin position="40"/>
        <end position="52"/>
    </location>
</feature>
<name>A0AAV5GYR3_9BASI</name>
<feature type="region of interest" description="Disordered" evidence="1">
    <location>
        <begin position="23"/>
        <end position="72"/>
    </location>
</feature>
<comment type="caution">
    <text evidence="2">The sequence shown here is derived from an EMBL/GenBank/DDBJ whole genome shotgun (WGS) entry which is preliminary data.</text>
</comment>
<sequence>MAAVALSGIYALLRSGERFADLRSPVIPRPPVDDSDGTLSPDSAASPASSAPSSPPRSRRSSRAGLAPPPLTERGLRAHHLAWLIRLRDLRGRYVALADAKSKGHESCWAGKATRRHLRAVRKASEEAEWVEEHLRQAVLWCRQAGVSKAPVKRLLAVGKQGIAARPKHSTFPPSLLELPFPLPTAYEANIYFLTVPRPPPLARHEQFDPERVAQSSEAPPLYSPEAGFGEVVLEGAEALEDATELLEYERTSRALQSEASASVELFAAAEESLDN</sequence>
<dbReference type="EMBL" id="BQKY01000018">
    <property type="protein sequence ID" value="GJN94682.1"/>
    <property type="molecule type" value="Genomic_DNA"/>
</dbReference>
<proteinExistence type="predicted"/>
<dbReference type="AlphaFoldDB" id="A0AAV5GYR3"/>
<keyword evidence="3" id="KW-1185">Reference proteome</keyword>
<organism evidence="2 3">
    <name type="scientific">Rhodotorula paludigena</name>
    <dbReference type="NCBI Taxonomy" id="86838"/>
    <lineage>
        <taxon>Eukaryota</taxon>
        <taxon>Fungi</taxon>
        <taxon>Dikarya</taxon>
        <taxon>Basidiomycota</taxon>
        <taxon>Pucciniomycotina</taxon>
        <taxon>Microbotryomycetes</taxon>
        <taxon>Sporidiobolales</taxon>
        <taxon>Sporidiobolaceae</taxon>
        <taxon>Rhodotorula</taxon>
    </lineage>
</organism>
<protein>
    <submittedName>
        <fullName evidence="2">Uncharacterized protein</fullName>
    </submittedName>
</protein>
<reference evidence="2 3" key="1">
    <citation type="submission" date="2021-12" db="EMBL/GenBank/DDBJ databases">
        <title>High titer production of polyol ester of fatty acids by Rhodotorula paludigena BS15 towards product separation-free biomass refinery.</title>
        <authorList>
            <person name="Mano J."/>
            <person name="Ono H."/>
            <person name="Tanaka T."/>
            <person name="Naito K."/>
            <person name="Sushida H."/>
            <person name="Ike M."/>
            <person name="Tokuyasu K."/>
            <person name="Kitaoka M."/>
        </authorList>
    </citation>
    <scope>NUCLEOTIDE SEQUENCE [LARGE SCALE GENOMIC DNA]</scope>
    <source>
        <strain evidence="2 3">BS15</strain>
    </source>
</reference>